<sequence>MQERWEGHSRVPDAAHRDALRRVRRRVVFGWLRWTTGALFLVFMAFAMFVGPQAADDDQRLIDTAPRYTATVVGLEPARGGPYVTVEVDGRTEELWLGYPGDHEAEIGDLVEVVVDPDDPELVIATTAHDDWAYTPTGEIVSTVPFVVLSLLVAMHMMLAPRPGELRKASRVRTVHDGVVIRAEGDAVTLEVSHARWTWLGRDEWKPRPGKRILVLGELHPDALVLLDDGRNRWPAQRLQRASTAAVEP</sequence>
<organism evidence="2 3">
    <name type="scientific">Cellulomonas cellasea</name>
    <dbReference type="NCBI Taxonomy" id="43670"/>
    <lineage>
        <taxon>Bacteria</taxon>
        <taxon>Bacillati</taxon>
        <taxon>Actinomycetota</taxon>
        <taxon>Actinomycetes</taxon>
        <taxon>Micrococcales</taxon>
        <taxon>Cellulomonadaceae</taxon>
        <taxon>Cellulomonas</taxon>
    </lineage>
</organism>
<dbReference type="AlphaFoldDB" id="A0A7W4UKP7"/>
<reference evidence="2 3" key="2">
    <citation type="submission" date="2020-08" db="EMBL/GenBank/DDBJ databases">
        <authorList>
            <person name="Partida-Martinez L."/>
            <person name="Huntemann M."/>
            <person name="Clum A."/>
            <person name="Wang J."/>
            <person name="Palaniappan K."/>
            <person name="Ritter S."/>
            <person name="Chen I.-M."/>
            <person name="Stamatis D."/>
            <person name="Reddy T."/>
            <person name="O'Malley R."/>
            <person name="Daum C."/>
            <person name="Shapiro N."/>
            <person name="Ivanova N."/>
            <person name="Kyrpides N."/>
            <person name="Woyke T."/>
        </authorList>
    </citation>
    <scope>NUCLEOTIDE SEQUENCE [LARGE SCALE GENOMIC DNA]</scope>
    <source>
        <strain evidence="2 3">RAS26</strain>
    </source>
</reference>
<evidence type="ECO:0000256" key="1">
    <source>
        <dbReference type="SAM" id="Phobius"/>
    </source>
</evidence>
<dbReference type="EMBL" id="JACHVX010000011">
    <property type="protein sequence ID" value="MBB2925490.1"/>
    <property type="molecule type" value="Genomic_DNA"/>
</dbReference>
<keyword evidence="1" id="KW-0812">Transmembrane</keyword>
<gene>
    <name evidence="2" type="ORF">FHR80_004437</name>
</gene>
<keyword evidence="1" id="KW-0472">Membrane</keyword>
<protein>
    <submittedName>
        <fullName evidence="2">Uncharacterized protein</fullName>
    </submittedName>
</protein>
<reference evidence="2 3" key="1">
    <citation type="submission" date="2020-08" db="EMBL/GenBank/DDBJ databases">
        <title>The Agave Microbiome: Exploring the role of microbial communities in plant adaptations to desert environments.</title>
        <authorList>
            <person name="Partida-Martinez L.P."/>
        </authorList>
    </citation>
    <scope>NUCLEOTIDE SEQUENCE [LARGE SCALE GENOMIC DNA]</scope>
    <source>
        <strain evidence="2 3">RAS26</strain>
    </source>
</reference>
<dbReference type="RefSeq" id="WP_183298205.1">
    <property type="nucleotide sequence ID" value="NZ_JACHVX010000011.1"/>
</dbReference>
<dbReference type="Proteomes" id="UP000518206">
    <property type="component" value="Unassembled WGS sequence"/>
</dbReference>
<keyword evidence="1" id="KW-1133">Transmembrane helix</keyword>
<name>A0A7W4UKP7_9CELL</name>
<evidence type="ECO:0000313" key="3">
    <source>
        <dbReference type="Proteomes" id="UP000518206"/>
    </source>
</evidence>
<proteinExistence type="predicted"/>
<comment type="caution">
    <text evidence="2">The sequence shown here is derived from an EMBL/GenBank/DDBJ whole genome shotgun (WGS) entry which is preliminary data.</text>
</comment>
<feature type="transmembrane region" description="Helical" evidence="1">
    <location>
        <begin position="31"/>
        <end position="51"/>
    </location>
</feature>
<evidence type="ECO:0000313" key="2">
    <source>
        <dbReference type="EMBL" id="MBB2925490.1"/>
    </source>
</evidence>
<accession>A0A7W4UKP7</accession>
<feature type="transmembrane region" description="Helical" evidence="1">
    <location>
        <begin position="140"/>
        <end position="160"/>
    </location>
</feature>